<keyword evidence="4" id="KW-0597">Phosphoprotein</keyword>
<dbReference type="PROSITE" id="PS50110">
    <property type="entry name" value="RESPONSE_REGULATORY"/>
    <property type="match status" value="1"/>
</dbReference>
<evidence type="ECO:0000256" key="4">
    <source>
        <dbReference type="PROSITE-ProRule" id="PRU00169"/>
    </source>
</evidence>
<dbReference type="GO" id="GO:0043565">
    <property type="term" value="F:sequence-specific DNA binding"/>
    <property type="evidence" value="ECO:0007669"/>
    <property type="project" value="InterPro"/>
</dbReference>
<dbReference type="PANTHER" id="PTHR43280">
    <property type="entry name" value="ARAC-FAMILY TRANSCRIPTIONAL REGULATOR"/>
    <property type="match status" value="1"/>
</dbReference>
<dbReference type="SUPFAM" id="SSF46689">
    <property type="entry name" value="Homeodomain-like"/>
    <property type="match status" value="2"/>
</dbReference>
<dbReference type="InterPro" id="IPR018060">
    <property type="entry name" value="HTH_AraC"/>
</dbReference>
<evidence type="ECO:0000313" key="5">
    <source>
        <dbReference type="EMBL" id="THF77654.1"/>
    </source>
</evidence>
<dbReference type="PROSITE" id="PS00041">
    <property type="entry name" value="HTH_ARAC_FAMILY_1"/>
    <property type="match status" value="1"/>
</dbReference>
<organism evidence="5 6">
    <name type="scientific">Metabacillus sediminilitoris</name>
    <dbReference type="NCBI Taxonomy" id="2567941"/>
    <lineage>
        <taxon>Bacteria</taxon>
        <taxon>Bacillati</taxon>
        <taxon>Bacillota</taxon>
        <taxon>Bacilli</taxon>
        <taxon>Bacillales</taxon>
        <taxon>Bacillaceae</taxon>
        <taxon>Metabacillus</taxon>
    </lineage>
</organism>
<protein>
    <submittedName>
        <fullName evidence="5">AraC family transcriptional regulator</fullName>
    </submittedName>
</protein>
<dbReference type="Gene3D" id="3.40.50.2300">
    <property type="match status" value="1"/>
</dbReference>
<name>A0A4S4BX24_9BACI</name>
<dbReference type="AlphaFoldDB" id="A0A4S4BX24"/>
<dbReference type="InterPro" id="IPR009057">
    <property type="entry name" value="Homeodomain-like_sf"/>
</dbReference>
<feature type="modified residue" description="4-aspartylphosphate" evidence="4">
    <location>
        <position position="54"/>
    </location>
</feature>
<keyword evidence="1" id="KW-0805">Transcription regulation</keyword>
<dbReference type="InterPro" id="IPR011006">
    <property type="entry name" value="CheY-like_superfamily"/>
</dbReference>
<evidence type="ECO:0000256" key="3">
    <source>
        <dbReference type="ARBA" id="ARBA00023163"/>
    </source>
</evidence>
<dbReference type="InterPro" id="IPR001789">
    <property type="entry name" value="Sig_transdc_resp-reg_receiver"/>
</dbReference>
<dbReference type="GO" id="GO:0000160">
    <property type="term" value="P:phosphorelay signal transduction system"/>
    <property type="evidence" value="ECO:0007669"/>
    <property type="project" value="InterPro"/>
</dbReference>
<dbReference type="Proteomes" id="UP000310334">
    <property type="component" value="Unassembled WGS sequence"/>
</dbReference>
<dbReference type="GO" id="GO:0003700">
    <property type="term" value="F:DNA-binding transcription factor activity"/>
    <property type="evidence" value="ECO:0007669"/>
    <property type="project" value="InterPro"/>
</dbReference>
<evidence type="ECO:0000313" key="6">
    <source>
        <dbReference type="Proteomes" id="UP000310334"/>
    </source>
</evidence>
<gene>
    <name evidence="5" type="ORF">E6W99_18290</name>
</gene>
<reference evidence="5 6" key="1">
    <citation type="submission" date="2019-04" db="EMBL/GenBank/DDBJ databases">
        <title>Bacillus sediminilitoris sp. nov., isolated from a tidal flat sediment on the East China Sea.</title>
        <authorList>
            <person name="Wei Y."/>
            <person name="Mao H."/>
            <person name="Fang J."/>
        </authorList>
    </citation>
    <scope>NUCLEOTIDE SEQUENCE [LARGE SCALE GENOMIC DNA]</scope>
    <source>
        <strain evidence="5 6">DSL-17</strain>
    </source>
</reference>
<proteinExistence type="predicted"/>
<dbReference type="RefSeq" id="WP_136356488.1">
    <property type="nucleotide sequence ID" value="NZ_CP046266.1"/>
</dbReference>
<dbReference type="PANTHER" id="PTHR43280:SF28">
    <property type="entry name" value="HTH-TYPE TRANSCRIPTIONAL ACTIVATOR RHAS"/>
    <property type="match status" value="1"/>
</dbReference>
<dbReference type="OrthoDB" id="9794370at2"/>
<dbReference type="SUPFAM" id="SSF52172">
    <property type="entry name" value="CheY-like"/>
    <property type="match status" value="1"/>
</dbReference>
<dbReference type="SMART" id="SM00342">
    <property type="entry name" value="HTH_ARAC"/>
    <property type="match status" value="1"/>
</dbReference>
<comment type="caution">
    <text evidence="5">The sequence shown here is derived from an EMBL/GenBank/DDBJ whole genome shotgun (WGS) entry which is preliminary data.</text>
</comment>
<dbReference type="CDD" id="cd17536">
    <property type="entry name" value="REC_YesN-like"/>
    <property type="match status" value="1"/>
</dbReference>
<dbReference type="PROSITE" id="PS01124">
    <property type="entry name" value="HTH_ARAC_FAMILY_2"/>
    <property type="match status" value="1"/>
</dbReference>
<keyword evidence="3" id="KW-0804">Transcription</keyword>
<dbReference type="EMBL" id="SSNT01000014">
    <property type="protein sequence ID" value="THF77654.1"/>
    <property type="molecule type" value="Genomic_DNA"/>
</dbReference>
<keyword evidence="2" id="KW-0238">DNA-binding</keyword>
<dbReference type="Pfam" id="PF00072">
    <property type="entry name" value="Response_reg"/>
    <property type="match status" value="1"/>
</dbReference>
<evidence type="ECO:0000256" key="2">
    <source>
        <dbReference type="ARBA" id="ARBA00023125"/>
    </source>
</evidence>
<dbReference type="SMART" id="SM00448">
    <property type="entry name" value="REC"/>
    <property type="match status" value="1"/>
</dbReference>
<sequence>MKIIIADDELIERKAMRKFISESFNHIEVIGEAANGRVAIELARKHKPDVMIMDIHMPGIDGLEAIRQILVELPHTKFILVSAYDSFEYAKVAMKQGVKEYILKPSNKQETLESLLRVELEIKEAKKLEEQLKQQLNESEKLAKQQIITAIIQNEITVEIERMYQNFFPNAHMAYFQVITGCDREVVTELLNKKTMLPTIIKKLGDKLILLFITDKKSAHHVKADSLTLARAMSHSLPSSTTIGIGTPFIELDKLIISYQQALLASAQLTKEASVTYGFPLLDENKDGTIRKLEKALYHELIAGRVEQAIDYFHLYYEQLTRQKNMTTIIQYLTEWGIRLKHSLETEGANLRDFSVMGATAKEDFVEIIRQFGERIFIQSEGNQLISKAKSYIHDHYKEPFSLEDVAANVGLTPTYFTKMFKEQTKQTFIDYVTDYRIEKSKELLLQTNLSLKEIAFEVGYDPNYFSRVFKKWTNLSPKQYRSTTK</sequence>
<evidence type="ECO:0000256" key="1">
    <source>
        <dbReference type="ARBA" id="ARBA00023015"/>
    </source>
</evidence>
<accession>A0A4S4BX24</accession>
<dbReference type="InterPro" id="IPR018062">
    <property type="entry name" value="HTH_AraC-typ_CS"/>
</dbReference>
<dbReference type="Gene3D" id="1.10.10.60">
    <property type="entry name" value="Homeodomain-like"/>
    <property type="match status" value="2"/>
</dbReference>
<keyword evidence="6" id="KW-1185">Reference proteome</keyword>
<dbReference type="Pfam" id="PF12833">
    <property type="entry name" value="HTH_18"/>
    <property type="match status" value="1"/>
</dbReference>